<evidence type="ECO:0000256" key="1">
    <source>
        <dbReference type="ARBA" id="ARBA00004609"/>
    </source>
</evidence>
<evidence type="ECO:0000256" key="4">
    <source>
        <dbReference type="ARBA" id="ARBA00022475"/>
    </source>
</evidence>
<dbReference type="SUPFAM" id="SSF55486">
    <property type="entry name" value="Metalloproteases ('zincins'), catalytic domain"/>
    <property type="match status" value="1"/>
</dbReference>
<dbReference type="InterPro" id="IPR024571">
    <property type="entry name" value="ERAP1-like_C_dom"/>
</dbReference>
<dbReference type="Pfam" id="PF17900">
    <property type="entry name" value="Peptidase_M1_N"/>
    <property type="match status" value="1"/>
</dbReference>
<evidence type="ECO:0000313" key="22">
    <source>
        <dbReference type="Proteomes" id="UP000000305"/>
    </source>
</evidence>
<dbReference type="Pfam" id="PF11838">
    <property type="entry name" value="ERAP1_C"/>
    <property type="match status" value="1"/>
</dbReference>
<evidence type="ECO:0000259" key="19">
    <source>
        <dbReference type="Pfam" id="PF11838"/>
    </source>
</evidence>
<dbReference type="Gene3D" id="1.25.50.20">
    <property type="match status" value="1"/>
</dbReference>
<dbReference type="InterPro" id="IPR045357">
    <property type="entry name" value="Aminopeptidase_N-like_N"/>
</dbReference>
<feature type="binding site" evidence="15">
    <location>
        <position position="407"/>
    </location>
    <ligand>
        <name>Zn(2+)</name>
        <dbReference type="ChEBI" id="CHEBI:29105"/>
        <note>catalytic</note>
    </ligand>
</feature>
<evidence type="ECO:0000259" key="20">
    <source>
        <dbReference type="Pfam" id="PF17900"/>
    </source>
</evidence>
<dbReference type="MEROPS" id="M01.A09"/>
<keyword evidence="8" id="KW-0732">Signal</keyword>
<dbReference type="InterPro" id="IPR014782">
    <property type="entry name" value="Peptidase_M1_dom"/>
</dbReference>
<evidence type="ECO:0000256" key="6">
    <source>
        <dbReference type="ARBA" id="ARBA00022670"/>
    </source>
</evidence>
<keyword evidence="12 17" id="KW-0472">Membrane</keyword>
<accession>E9HEX4</accession>
<comment type="subcellular location">
    <subcellularLocation>
        <location evidence="1">Cell membrane</location>
        <topology evidence="1">Lipid-anchor</topology>
        <topology evidence="1">GPI-anchor</topology>
    </subcellularLocation>
</comment>
<dbReference type="GO" id="GO:0070006">
    <property type="term" value="F:metalloaminopeptidase activity"/>
    <property type="evidence" value="ECO:0000318"/>
    <property type="project" value="GO_Central"/>
</dbReference>
<feature type="domain" description="Peptidase M1 membrane alanine aminopeptidase" evidence="18">
    <location>
        <begin position="313"/>
        <end position="536"/>
    </location>
</feature>
<evidence type="ECO:0000256" key="9">
    <source>
        <dbReference type="ARBA" id="ARBA00022801"/>
    </source>
</evidence>
<dbReference type="FunFam" id="2.60.40.1730:FF:000022">
    <property type="entry name" value="Aminopeptidase"/>
    <property type="match status" value="1"/>
</dbReference>
<name>E9HEX4_DAPPU</name>
<keyword evidence="7 15" id="KW-0479">Metal-binding</keyword>
<evidence type="ECO:0000259" key="18">
    <source>
        <dbReference type="Pfam" id="PF01433"/>
    </source>
</evidence>
<gene>
    <name evidence="21" type="ORF">DAPPUDRAFT_61964</name>
</gene>
<dbReference type="EC" id="3.4.11.-" evidence="17"/>
<proteinExistence type="inferred from homology"/>
<dbReference type="AlphaFoldDB" id="E9HEX4"/>
<dbReference type="InterPro" id="IPR034016">
    <property type="entry name" value="M1_APN-typ"/>
</dbReference>
<feature type="binding site" evidence="15">
    <location>
        <position position="388"/>
    </location>
    <ligand>
        <name>Zn(2+)</name>
        <dbReference type="ChEBI" id="CHEBI:29105"/>
        <note>catalytic</note>
    </ligand>
</feature>
<dbReference type="InterPro" id="IPR001930">
    <property type="entry name" value="Peptidase_M1"/>
</dbReference>
<dbReference type="Pfam" id="PF01433">
    <property type="entry name" value="Peptidase_M1"/>
    <property type="match status" value="1"/>
</dbReference>
<dbReference type="Proteomes" id="UP000000305">
    <property type="component" value="Unassembled WGS sequence"/>
</dbReference>
<evidence type="ECO:0000256" key="3">
    <source>
        <dbReference type="ARBA" id="ARBA00022438"/>
    </source>
</evidence>
<evidence type="ECO:0000256" key="5">
    <source>
        <dbReference type="ARBA" id="ARBA00022622"/>
    </source>
</evidence>
<dbReference type="Gene3D" id="2.60.40.1730">
    <property type="entry name" value="tricorn interacting facor f3 domain"/>
    <property type="match status" value="1"/>
</dbReference>
<keyword evidence="5" id="KW-0449">Lipoprotein</keyword>
<dbReference type="FunFam" id="1.10.390.10:FF:000001">
    <property type="entry name" value="Aminopeptidase"/>
    <property type="match status" value="1"/>
</dbReference>
<keyword evidence="17" id="KW-1133">Transmembrane helix</keyword>
<dbReference type="PhylomeDB" id="E9HEX4"/>
<evidence type="ECO:0000256" key="7">
    <source>
        <dbReference type="ARBA" id="ARBA00022723"/>
    </source>
</evidence>
<dbReference type="InParanoid" id="E9HEX4"/>
<evidence type="ECO:0000256" key="16">
    <source>
        <dbReference type="PIRSR" id="PIRSR634016-4"/>
    </source>
</evidence>
<keyword evidence="11 17" id="KW-0482">Metalloprotease</keyword>
<dbReference type="GO" id="GO:0005886">
    <property type="term" value="C:plasma membrane"/>
    <property type="evidence" value="ECO:0007669"/>
    <property type="project" value="UniProtKB-SubCell"/>
</dbReference>
<feature type="transmembrane region" description="Helical" evidence="17">
    <location>
        <begin position="23"/>
        <end position="44"/>
    </location>
</feature>
<dbReference type="CDD" id="cd09601">
    <property type="entry name" value="M1_APN-Q_like"/>
    <property type="match status" value="1"/>
</dbReference>
<keyword evidence="6 17" id="KW-0645">Protease</keyword>
<dbReference type="GO" id="GO:0043171">
    <property type="term" value="P:peptide catabolic process"/>
    <property type="evidence" value="ECO:0000318"/>
    <property type="project" value="GO_Central"/>
</dbReference>
<dbReference type="PRINTS" id="PR00756">
    <property type="entry name" value="ALADIPTASE"/>
</dbReference>
<keyword evidence="22" id="KW-1185">Reference proteome</keyword>
<feature type="site" description="Transition state stabilizer" evidence="16">
    <location>
        <position position="470"/>
    </location>
</feature>
<dbReference type="InterPro" id="IPR042097">
    <property type="entry name" value="Aminopeptidase_N-like_N_sf"/>
</dbReference>
<dbReference type="STRING" id="6669.E9HEX4"/>
<evidence type="ECO:0000256" key="2">
    <source>
        <dbReference type="ARBA" id="ARBA00010136"/>
    </source>
</evidence>
<keyword evidence="10 15" id="KW-0862">Zinc</keyword>
<dbReference type="Gene3D" id="2.60.40.1910">
    <property type="match status" value="1"/>
</dbReference>
<feature type="active site" description="Proton acceptor" evidence="14">
    <location>
        <position position="385"/>
    </location>
</feature>
<dbReference type="FunFam" id="2.60.40.1910:FF:000008">
    <property type="entry name" value="Aminopeptidase"/>
    <property type="match status" value="1"/>
</dbReference>
<keyword evidence="5" id="KW-0336">GPI-anchor</keyword>
<evidence type="ECO:0000256" key="12">
    <source>
        <dbReference type="ARBA" id="ARBA00023136"/>
    </source>
</evidence>
<keyword evidence="13" id="KW-0325">Glycoprotein</keyword>
<keyword evidence="4" id="KW-1003">Cell membrane</keyword>
<dbReference type="OrthoDB" id="510539at2759"/>
<feature type="domain" description="ERAP1-like C-terminal" evidence="19">
    <location>
        <begin position="615"/>
        <end position="933"/>
    </location>
</feature>
<evidence type="ECO:0000256" key="10">
    <source>
        <dbReference type="ARBA" id="ARBA00022833"/>
    </source>
</evidence>
<keyword evidence="17" id="KW-0812">Transmembrane</keyword>
<dbReference type="HOGENOM" id="CLU_003705_2_0_1"/>
<evidence type="ECO:0000256" key="13">
    <source>
        <dbReference type="ARBA" id="ARBA00023180"/>
    </source>
</evidence>
<dbReference type="GO" id="GO:0098552">
    <property type="term" value="C:side of membrane"/>
    <property type="evidence" value="ECO:0007669"/>
    <property type="project" value="UniProtKB-KW"/>
</dbReference>
<reference evidence="21 22" key="1">
    <citation type="journal article" date="2011" name="Science">
        <title>The ecoresponsive genome of Daphnia pulex.</title>
        <authorList>
            <person name="Colbourne J.K."/>
            <person name="Pfrender M.E."/>
            <person name="Gilbert D."/>
            <person name="Thomas W.K."/>
            <person name="Tucker A."/>
            <person name="Oakley T.H."/>
            <person name="Tokishita S."/>
            <person name="Aerts A."/>
            <person name="Arnold G.J."/>
            <person name="Basu M.K."/>
            <person name="Bauer D.J."/>
            <person name="Caceres C.E."/>
            <person name="Carmel L."/>
            <person name="Casola C."/>
            <person name="Choi J.H."/>
            <person name="Detter J.C."/>
            <person name="Dong Q."/>
            <person name="Dusheyko S."/>
            <person name="Eads B.D."/>
            <person name="Frohlich T."/>
            <person name="Geiler-Samerotte K.A."/>
            <person name="Gerlach D."/>
            <person name="Hatcher P."/>
            <person name="Jogdeo S."/>
            <person name="Krijgsveld J."/>
            <person name="Kriventseva E.V."/>
            <person name="Kultz D."/>
            <person name="Laforsch C."/>
            <person name="Lindquist E."/>
            <person name="Lopez J."/>
            <person name="Manak J.R."/>
            <person name="Muller J."/>
            <person name="Pangilinan J."/>
            <person name="Patwardhan R.P."/>
            <person name="Pitluck S."/>
            <person name="Pritham E.J."/>
            <person name="Rechtsteiner A."/>
            <person name="Rho M."/>
            <person name="Rogozin I.B."/>
            <person name="Sakarya O."/>
            <person name="Salamov A."/>
            <person name="Schaack S."/>
            <person name="Shapiro H."/>
            <person name="Shiga Y."/>
            <person name="Skalitzky C."/>
            <person name="Smith Z."/>
            <person name="Souvorov A."/>
            <person name="Sung W."/>
            <person name="Tang Z."/>
            <person name="Tsuchiya D."/>
            <person name="Tu H."/>
            <person name="Vos H."/>
            <person name="Wang M."/>
            <person name="Wolf Y.I."/>
            <person name="Yamagata H."/>
            <person name="Yamada T."/>
            <person name="Ye Y."/>
            <person name="Shaw J.R."/>
            <person name="Andrews J."/>
            <person name="Crease T.J."/>
            <person name="Tang H."/>
            <person name="Lucas S.M."/>
            <person name="Robertson H.M."/>
            <person name="Bork P."/>
            <person name="Koonin E.V."/>
            <person name="Zdobnov E.M."/>
            <person name="Grigoriev I.V."/>
            <person name="Lynch M."/>
            <person name="Boore J.L."/>
        </authorList>
    </citation>
    <scope>NUCLEOTIDE SEQUENCE [LARGE SCALE GENOMIC DNA]</scope>
</reference>
<evidence type="ECO:0000256" key="17">
    <source>
        <dbReference type="RuleBase" id="RU364040"/>
    </source>
</evidence>
<organism evidence="21 22">
    <name type="scientific">Daphnia pulex</name>
    <name type="common">Water flea</name>
    <dbReference type="NCBI Taxonomy" id="6669"/>
    <lineage>
        <taxon>Eukaryota</taxon>
        <taxon>Metazoa</taxon>
        <taxon>Ecdysozoa</taxon>
        <taxon>Arthropoda</taxon>
        <taxon>Crustacea</taxon>
        <taxon>Branchiopoda</taxon>
        <taxon>Diplostraca</taxon>
        <taxon>Cladocera</taxon>
        <taxon>Anomopoda</taxon>
        <taxon>Daphniidae</taxon>
        <taxon>Daphnia</taxon>
    </lineage>
</organism>
<dbReference type="SUPFAM" id="SSF63737">
    <property type="entry name" value="Leukotriene A4 hydrolase N-terminal domain"/>
    <property type="match status" value="1"/>
</dbReference>
<dbReference type="EMBL" id="GL732632">
    <property type="protein sequence ID" value="EFX69710.1"/>
    <property type="molecule type" value="Genomic_DNA"/>
</dbReference>
<comment type="cofactor">
    <cofactor evidence="15 17">
        <name>Zn(2+)</name>
        <dbReference type="ChEBI" id="CHEBI:29105"/>
    </cofactor>
    <text evidence="15 17">Binds 1 zinc ion per subunit.</text>
</comment>
<dbReference type="PANTHER" id="PTHR11533:SF294">
    <property type="entry name" value="THYROTROPIN-RELEASING HORMONE-DEGRADING ECTOENZYME"/>
    <property type="match status" value="1"/>
</dbReference>
<comment type="similarity">
    <text evidence="2 17">Belongs to the peptidase M1 family.</text>
</comment>
<keyword evidence="9 17" id="KW-0378">Hydrolase</keyword>
<evidence type="ECO:0000256" key="14">
    <source>
        <dbReference type="PIRSR" id="PIRSR634016-1"/>
    </source>
</evidence>
<dbReference type="GO" id="GO:0006508">
    <property type="term" value="P:proteolysis"/>
    <property type="evidence" value="ECO:0000318"/>
    <property type="project" value="GO_Central"/>
</dbReference>
<dbReference type="eggNOG" id="KOG1046">
    <property type="taxonomic scope" value="Eukaryota"/>
</dbReference>
<evidence type="ECO:0000256" key="15">
    <source>
        <dbReference type="PIRSR" id="PIRSR634016-3"/>
    </source>
</evidence>
<dbReference type="PANTHER" id="PTHR11533">
    <property type="entry name" value="PROTEASE M1 ZINC METALLOPROTEASE"/>
    <property type="match status" value="1"/>
</dbReference>
<dbReference type="KEGG" id="dpx:DAPPUDRAFT_61964"/>
<dbReference type="OMA" id="TEANIFW"/>
<dbReference type="InterPro" id="IPR050344">
    <property type="entry name" value="Peptidase_M1_aminopeptidases"/>
</dbReference>
<dbReference type="Gene3D" id="1.10.390.10">
    <property type="entry name" value="Neutral Protease Domain 2"/>
    <property type="match status" value="1"/>
</dbReference>
<dbReference type="GO" id="GO:0008270">
    <property type="term" value="F:zinc ion binding"/>
    <property type="evidence" value="ECO:0007669"/>
    <property type="project" value="UniProtKB-UniRule"/>
</dbReference>
<evidence type="ECO:0000256" key="8">
    <source>
        <dbReference type="ARBA" id="ARBA00022729"/>
    </source>
</evidence>
<evidence type="ECO:0000313" key="21">
    <source>
        <dbReference type="EMBL" id="EFX69710.1"/>
    </source>
</evidence>
<evidence type="ECO:0000256" key="11">
    <source>
        <dbReference type="ARBA" id="ARBA00023049"/>
    </source>
</evidence>
<protein>
    <recommendedName>
        <fullName evidence="17">Aminopeptidase</fullName>
        <ecNumber evidence="17">3.4.11.-</ecNumber>
    </recommendedName>
</protein>
<sequence length="969" mass="112689">MESANVVLPGTSGRKGLFIRRRVIVLHLLIVSAAFIAVALAVHYSGVKCPHYDNDTSVVLEPSTENPPSLKANSVVVEDVRLPKNLRPLHYDIRLLPWMDESNFTINGFIHILIECVENTNKIVLHSTDIEIDRVSIVNNAEIMMEIDEFEENIERQFFIIHLKSIHLLEEGNRYNISMNFTSILNEHQHGFYHASYTEYGQKKYIAMTQMEPVDARRVFPCFDEPSFKAEFSITLGRKRGMISLSNMPKIKTTPIEGVSDYEWDYFERSVPMSSYLVAMIIADYSYVESNASHNNITFRVWARHSAINQTKYGLEMGPKMLQFFQEYFGIDYPLPKQDMIALPSFHGAMENWGLITYGEQQLLYDPDMSSDSHREIIAQVIAHEQAHQWFGNLVTMQWWNDLWLNEGFASYMSYIGANHFEPNYRLCQQFVINEIQSVMGVDGLITSHPINQPVHHPDEINKIFDRISYNKGASIVRMLAEFLGHGTFQRGLSHYLKSRMYGNAVQDDLWAALTYQAELDSVQLPTDIKTIMDSWTLKMGYPVVNVIRNYTSSVITAQQERFLMNSRQELNSTYRWWIPLSYSSKAHPDIVQCGWIPEHSDQVNISLEATKNQWVIFNIDQVGYYRVNYDQHNWHLIIQQLTEDPREISVINRAQLIDDAFNLARTGLLDYSTTLNLTHYLQREVEYIPWRSAASGIKFLDSMLCRTKIYGIFQDYVIRMVDGFFHHVGESHDDQRTLRDNPIRANTQTIAWRLACHFQHCGCIQRATKLYSNWMDHPDQHIIPTHLKSIVSCSAVEHGGKKEWEFAYSKFNTSNSATEKDDMLEAMSCTNQAWILKRMIDWVIQGPLTKMESIHMLIYLVRNPLGRYLAFDFFKIHWDKILNILCNQSFTFTYIIRLIKGFVSKMKDFLDGKLQGHTGPILRTFDQLIERTEANIFWMNRYKENIVLWLSQKAEDLSNFIPKSNRLP</sequence>
<dbReference type="FunFam" id="1.25.50.20:FF:000040">
    <property type="entry name" value="Aminopeptidase"/>
    <property type="match status" value="1"/>
</dbReference>
<feature type="binding site" evidence="15">
    <location>
        <position position="384"/>
    </location>
    <ligand>
        <name>Zn(2+)</name>
        <dbReference type="ChEBI" id="CHEBI:29105"/>
        <note>catalytic</note>
    </ligand>
</feature>
<dbReference type="InterPro" id="IPR027268">
    <property type="entry name" value="Peptidase_M4/M1_CTD_sf"/>
</dbReference>
<dbReference type="GO" id="GO:0005615">
    <property type="term" value="C:extracellular space"/>
    <property type="evidence" value="ECO:0000318"/>
    <property type="project" value="GO_Central"/>
</dbReference>
<keyword evidence="3 17" id="KW-0031">Aminopeptidase</keyword>
<feature type="domain" description="Aminopeptidase N-like N-terminal" evidence="20">
    <location>
        <begin position="88"/>
        <end position="277"/>
    </location>
</feature>